<gene>
    <name evidence="1" type="ORF">Pfra01_002702300</name>
</gene>
<dbReference type="Proteomes" id="UP001165121">
    <property type="component" value="Unassembled WGS sequence"/>
</dbReference>
<accession>A0A9W6YG55</accession>
<dbReference type="EMBL" id="BSXT01006127">
    <property type="protein sequence ID" value="GMF62001.1"/>
    <property type="molecule type" value="Genomic_DNA"/>
</dbReference>
<dbReference type="OrthoDB" id="109895at2759"/>
<keyword evidence="2" id="KW-1185">Reference proteome</keyword>
<reference evidence="1" key="1">
    <citation type="submission" date="2023-04" db="EMBL/GenBank/DDBJ databases">
        <title>Phytophthora fragariaefolia NBRC 109709.</title>
        <authorList>
            <person name="Ichikawa N."/>
            <person name="Sato H."/>
            <person name="Tonouchi N."/>
        </authorList>
    </citation>
    <scope>NUCLEOTIDE SEQUENCE</scope>
    <source>
        <strain evidence="1">NBRC 109709</strain>
    </source>
</reference>
<evidence type="ECO:0000313" key="1">
    <source>
        <dbReference type="EMBL" id="GMF62001.1"/>
    </source>
</evidence>
<name>A0A9W6YG55_9STRA</name>
<proteinExistence type="predicted"/>
<organism evidence="1 2">
    <name type="scientific">Phytophthora fragariaefolia</name>
    <dbReference type="NCBI Taxonomy" id="1490495"/>
    <lineage>
        <taxon>Eukaryota</taxon>
        <taxon>Sar</taxon>
        <taxon>Stramenopiles</taxon>
        <taxon>Oomycota</taxon>
        <taxon>Peronosporomycetes</taxon>
        <taxon>Peronosporales</taxon>
        <taxon>Peronosporaceae</taxon>
        <taxon>Phytophthora</taxon>
    </lineage>
</organism>
<dbReference type="AlphaFoldDB" id="A0A9W6YG55"/>
<protein>
    <submittedName>
        <fullName evidence="1">Unnamed protein product</fullName>
    </submittedName>
</protein>
<evidence type="ECO:0000313" key="2">
    <source>
        <dbReference type="Proteomes" id="UP001165121"/>
    </source>
</evidence>
<comment type="caution">
    <text evidence="1">The sequence shown here is derived from an EMBL/GenBank/DDBJ whole genome shotgun (WGS) entry which is preliminary data.</text>
</comment>
<sequence length="517" mass="59822">MFAYELEGLKRLNIQPIRWAKQYKISLGKLQKNVAADFKEDSKYRFYQSKHLESHLYEGIQPAEFYDKLENVLATQKSAFKVNIALGYKLVSRTDDSETRYFHPNISNASVFSTPVAINSKADIRKKVISEIRSMELADKLNYPSSGYMVKGITGFKIYIYQRDHALGDSEAVIPKVIRDNKHVINFPQTSNTCVFHCIAHHKQEGAMKDPRRIQALVKQAFKQYCSYKEITYTLGPFRNFKPIDILQFDKLEECFKLNINVFTMDVETGKVECIRCSDKDYDSINILSHENHALYITNVDMLQQKYQYSKCEMVFVSSDKLRNHTKNQCELVNIESFPAQPTIYQPAQNSIRSMLTKYSIKDAAHYIDHFIVYDFEAILKPTADSLTEEVRCFVSDDPKELLKDMFQYIKEVAAKIQQYNVSKYESLLRKIINVHGLTGMEIPGVNLGKKYNMTDVMNWIKEGKYGSFFDFHSILGFGKQRSDYRKLKQQLDQSSVLTTSHQPSRTLATCASPRQT</sequence>